<dbReference type="RefSeq" id="XP_062623771.1">
    <property type="nucleotide sequence ID" value="XM_062767787.1"/>
</dbReference>
<keyword evidence="3" id="KW-1185">Reference proteome</keyword>
<evidence type="ECO:0000313" key="3">
    <source>
        <dbReference type="Proteomes" id="UP000827549"/>
    </source>
</evidence>
<sequence>MSNPFPNFNPLGNRGPGGPVFQDPFIAAVAGMPQYQQNNRGHQHHHHPHHHHHHQPHYHSHPTCSCSMGACLSKPPPPPPKSYLHDPFNGFYGGGRELPSGWGGTNRPSEDSSRTSSTGATVGGETTRPAFVPGMTPPKSPGRTVRFDLPSENAPSQRNNGLPFTPEDPFPPRPGSAQSQPQYAPNLSFEPLDPFPPRSQPGGKKSARDPLSGWLSNTIDRAAFIRSRLEEMTSAVAPYAEARTLDFVKQLCAKPDTCAIVVEVFKSQITLGGIQATKAVWYLPALTVPAIAQFVPELTKLLKDAEEWYAETVAALRDRAVAAQAAVANNDEANFNHYLAAVGRAPQRGRGGRQSYGGYHFHGQYAPMPGAYPWM</sequence>
<feature type="region of interest" description="Disordered" evidence="1">
    <location>
        <begin position="1"/>
        <end position="23"/>
    </location>
</feature>
<dbReference type="Proteomes" id="UP000827549">
    <property type="component" value="Chromosome 1"/>
</dbReference>
<name>A0AAF0Y453_9TREE</name>
<accession>A0AAF0Y453</accession>
<dbReference type="GeneID" id="87804561"/>
<feature type="compositionally biased region" description="Polar residues" evidence="1">
    <location>
        <begin position="176"/>
        <end position="185"/>
    </location>
</feature>
<feature type="compositionally biased region" description="Gly residues" evidence="1">
    <location>
        <begin position="95"/>
        <end position="104"/>
    </location>
</feature>
<proteinExistence type="predicted"/>
<organism evidence="2 3">
    <name type="scientific">Vanrija pseudolonga</name>
    <dbReference type="NCBI Taxonomy" id="143232"/>
    <lineage>
        <taxon>Eukaryota</taxon>
        <taxon>Fungi</taxon>
        <taxon>Dikarya</taxon>
        <taxon>Basidiomycota</taxon>
        <taxon>Agaricomycotina</taxon>
        <taxon>Tremellomycetes</taxon>
        <taxon>Trichosporonales</taxon>
        <taxon>Trichosporonaceae</taxon>
        <taxon>Vanrija</taxon>
    </lineage>
</organism>
<reference evidence="2" key="1">
    <citation type="submission" date="2023-10" db="EMBL/GenBank/DDBJ databases">
        <authorList>
            <person name="Noh H."/>
        </authorList>
    </citation>
    <scope>NUCLEOTIDE SEQUENCE</scope>
    <source>
        <strain evidence="2">DUCC4014</strain>
    </source>
</reference>
<feature type="region of interest" description="Disordered" evidence="1">
    <location>
        <begin position="95"/>
        <end position="212"/>
    </location>
</feature>
<gene>
    <name evidence="2" type="ORF">LOC62_01G001304</name>
</gene>
<dbReference type="AlphaFoldDB" id="A0AAF0Y453"/>
<dbReference type="EMBL" id="CP086714">
    <property type="protein sequence ID" value="WOO77739.1"/>
    <property type="molecule type" value="Genomic_DNA"/>
</dbReference>
<protein>
    <submittedName>
        <fullName evidence="2">Uncharacterized protein</fullName>
    </submittedName>
</protein>
<evidence type="ECO:0000256" key="1">
    <source>
        <dbReference type="SAM" id="MobiDB-lite"/>
    </source>
</evidence>
<feature type="compositionally biased region" description="Basic residues" evidence="1">
    <location>
        <begin position="41"/>
        <end position="60"/>
    </location>
</feature>
<feature type="region of interest" description="Disordered" evidence="1">
    <location>
        <begin position="37"/>
        <end position="60"/>
    </location>
</feature>
<evidence type="ECO:0000313" key="2">
    <source>
        <dbReference type="EMBL" id="WOO77739.1"/>
    </source>
</evidence>
<feature type="compositionally biased region" description="Polar residues" evidence="1">
    <location>
        <begin position="153"/>
        <end position="162"/>
    </location>
</feature>